<feature type="domain" description="GmrSD restriction endonucleases C-terminal" evidence="2">
    <location>
        <begin position="415"/>
        <end position="549"/>
    </location>
</feature>
<evidence type="ECO:0000259" key="2">
    <source>
        <dbReference type="Pfam" id="PF07510"/>
    </source>
</evidence>
<protein>
    <submittedName>
        <fullName evidence="4">DUF262 domain-containing protein</fullName>
    </submittedName>
</protein>
<dbReference type="InterPro" id="IPR004919">
    <property type="entry name" value="GmrSD_N"/>
</dbReference>
<dbReference type="AlphaFoldDB" id="A0A6P1NIU5"/>
<evidence type="ECO:0000313" key="4">
    <source>
        <dbReference type="EMBL" id="QHI95582.1"/>
    </source>
</evidence>
<evidence type="ECO:0000259" key="1">
    <source>
        <dbReference type="Pfam" id="PF03235"/>
    </source>
</evidence>
<dbReference type="PANTHER" id="PTHR35149:SF2">
    <property type="entry name" value="DUF262 DOMAIN-CONTAINING PROTEIN"/>
    <property type="match status" value="1"/>
</dbReference>
<dbReference type="KEGG" id="bomb:GT348_04250"/>
<dbReference type="Pfam" id="PF07510">
    <property type="entry name" value="GmrSD_C"/>
    <property type="match status" value="1"/>
</dbReference>
<evidence type="ECO:0000259" key="3">
    <source>
        <dbReference type="Pfam" id="PF18899"/>
    </source>
</evidence>
<keyword evidence="5" id="KW-1185">Reference proteome</keyword>
<dbReference type="InterPro" id="IPR043714">
    <property type="entry name" value="DUF5655"/>
</dbReference>
<accession>A0A6P1NIU5</accession>
<proteinExistence type="predicted"/>
<sequence>MKARETNLLNLLKNTPQFIIPIYQRTYSWTEKQCEQLWNDIIDAGSDEKILSHFIGSIVYIESDLQQISSQSSYLIIDGQQRLTTCVLLLEALSRHLNNNEPLDGFSSKKIRNYYLLNPLEDNDMAFKLILTQLDKETLLTLLEQKPLPKDCSINIANNFSFFDKKIKSLDGNLKAVCKGLSKLVIVDVALDRRQDNPQLIFESMNSTGKALSQADLIRNYILMDLDQKKQKYSYEQYWHPMETAFGQENYNNYFDSFMRHYLTMKTGKIPKIDDVYEEFKIYARKKKFASVTNELLLEDIKLFSDYYCAMALGREENKDLSLSFRNLRELKVDVVYPFLLELYDDYKSKILSYEDFLESLRLIESYLFRRSVCGLAANFLNKAFASFGKSLKKHKYLESIKAHLLQLTSQQRFPTDAEFKECFSTRDLYKFRNKNYWLRRLENFGRKECIFDEEYSIEHIMPQNKNLSIQWQKDLGPDWQVIQELWLHNAGNLTLTAYNSEFSDRPFLEKREMEGGFRHSPLWLNQGLGQVEVWNENEIKKRGKRLAERAATLWPYPFLKEDILKTYQKKNAAYSLDDFNSLTEGSFTRSLFDQLRKEILLIDPRVKEKICKIYIAYKAKTNFVDIEADSKKLRLCLNMKFEDLIDPKNMARDVTHIGHHGNGDVEILYNSPSELDDVMKLIRQSFERNS</sequence>
<dbReference type="InterPro" id="IPR011089">
    <property type="entry name" value="GmrSD_C"/>
</dbReference>
<name>A0A6P1NIU5_9PROT</name>
<dbReference type="Pfam" id="PF18899">
    <property type="entry name" value="DUF5655"/>
    <property type="match status" value="1"/>
</dbReference>
<dbReference type="EMBL" id="CP047652">
    <property type="protein sequence ID" value="QHI95582.1"/>
    <property type="molecule type" value="Genomic_DNA"/>
</dbReference>
<dbReference type="Pfam" id="PF03235">
    <property type="entry name" value="GmrSD_N"/>
    <property type="match status" value="1"/>
</dbReference>
<feature type="domain" description="DUF5655" evidence="3">
    <location>
        <begin position="586"/>
        <end position="688"/>
    </location>
</feature>
<gene>
    <name evidence="4" type="ORF">GT348_04250</name>
</gene>
<feature type="domain" description="GmrSD restriction endonucleases N-terminal" evidence="1">
    <location>
        <begin position="10"/>
        <end position="222"/>
    </location>
</feature>
<dbReference type="Proteomes" id="UP000463975">
    <property type="component" value="Chromosome"/>
</dbReference>
<dbReference type="PANTHER" id="PTHR35149">
    <property type="entry name" value="SLL5132 PROTEIN"/>
    <property type="match status" value="1"/>
</dbReference>
<dbReference type="RefSeq" id="WP_160618658.1">
    <property type="nucleotide sequence ID" value="NZ_CP047652.1"/>
</dbReference>
<reference evidence="4 5" key="1">
    <citation type="submission" date="2020-01" db="EMBL/GenBank/DDBJ databases">
        <title>Genome sequencing of strain KACC 21507.</title>
        <authorList>
            <person name="Heo J."/>
            <person name="Kim S.-J."/>
            <person name="Kim J.-S."/>
            <person name="Hong S.-B."/>
            <person name="Kwon S.-W."/>
        </authorList>
    </citation>
    <scope>NUCLEOTIDE SEQUENCE [LARGE SCALE GENOMIC DNA]</scope>
    <source>
        <strain evidence="4 5">KACC 21507</strain>
    </source>
</reference>
<organism evidence="4 5">
    <name type="scientific">Aristophania vespae</name>
    <dbReference type="NCBI Taxonomy" id="2697033"/>
    <lineage>
        <taxon>Bacteria</taxon>
        <taxon>Pseudomonadati</taxon>
        <taxon>Pseudomonadota</taxon>
        <taxon>Alphaproteobacteria</taxon>
        <taxon>Acetobacterales</taxon>
        <taxon>Acetobacteraceae</taxon>
        <taxon>Aristophania</taxon>
    </lineage>
</organism>
<evidence type="ECO:0000313" key="5">
    <source>
        <dbReference type="Proteomes" id="UP000463975"/>
    </source>
</evidence>